<dbReference type="Proteomes" id="UP000175993">
    <property type="component" value="Unassembled WGS sequence"/>
</dbReference>
<dbReference type="InterPro" id="IPR036390">
    <property type="entry name" value="WH_DNA-bd_sf"/>
</dbReference>
<gene>
    <name evidence="3" type="ORF">BBI04_018390</name>
</gene>
<dbReference type="InterPro" id="IPR005149">
    <property type="entry name" value="Tscrpt_reg_PadR_N"/>
</dbReference>
<reference evidence="3 4" key="1">
    <citation type="submission" date="2019-11" db="EMBL/GenBank/DDBJ databases">
        <title>Whole-genome sequencing of Allorhizobium vitis.</title>
        <authorList>
            <person name="Gan H.M."/>
            <person name="Savka M.A."/>
        </authorList>
    </citation>
    <scope>NUCLEOTIDE SEQUENCE [LARGE SCALE GENOMIC DNA]</scope>
    <source>
        <strain evidence="3 4">AB4</strain>
    </source>
</reference>
<accession>A0ABD6GDN4</accession>
<dbReference type="PANTHER" id="PTHR43252:SF7">
    <property type="entry name" value="TRANSCRIPTIONAL REGULATOR YQJI"/>
    <property type="match status" value="1"/>
</dbReference>
<evidence type="ECO:0000313" key="4">
    <source>
        <dbReference type="Proteomes" id="UP000175993"/>
    </source>
</evidence>
<protein>
    <submittedName>
        <fullName evidence="3">PadR family transcriptional regulator</fullName>
    </submittedName>
</protein>
<dbReference type="RefSeq" id="WP_070167450.1">
    <property type="nucleotide sequence ID" value="NZ_CP118259.1"/>
</dbReference>
<dbReference type="SUPFAM" id="SSF46785">
    <property type="entry name" value="Winged helix' DNA-binding domain"/>
    <property type="match status" value="1"/>
</dbReference>
<evidence type="ECO:0000259" key="2">
    <source>
        <dbReference type="Pfam" id="PF03551"/>
    </source>
</evidence>
<organism evidence="3 4">
    <name type="scientific">Agrobacterium vitis</name>
    <name type="common">Rhizobium vitis</name>
    <dbReference type="NCBI Taxonomy" id="373"/>
    <lineage>
        <taxon>Bacteria</taxon>
        <taxon>Pseudomonadati</taxon>
        <taxon>Pseudomonadota</taxon>
        <taxon>Alphaproteobacteria</taxon>
        <taxon>Hyphomicrobiales</taxon>
        <taxon>Rhizobiaceae</taxon>
        <taxon>Rhizobium/Agrobacterium group</taxon>
        <taxon>Agrobacterium</taxon>
    </lineage>
</organism>
<proteinExistence type="predicted"/>
<dbReference type="Pfam" id="PF03551">
    <property type="entry name" value="PadR"/>
    <property type="match status" value="1"/>
</dbReference>
<dbReference type="Gene3D" id="1.10.10.10">
    <property type="entry name" value="Winged helix-like DNA-binding domain superfamily/Winged helix DNA-binding domain"/>
    <property type="match status" value="1"/>
</dbReference>
<feature type="compositionally biased region" description="Basic and acidic residues" evidence="1">
    <location>
        <begin position="44"/>
        <end position="57"/>
    </location>
</feature>
<dbReference type="InterPro" id="IPR036388">
    <property type="entry name" value="WH-like_DNA-bd_sf"/>
</dbReference>
<sequence>MRFSHSHQDQGGNGGRHGRRGGDRIGHPLADLMHAMRGGPFGHKGPDGRHGRGRDGERRRMFETGELRLVLLKLISELPRHGYDLIREIERLSGGAYAPSPGVIYPTMTLLLDMGLAEEQQTEGTRKLLGITEAGKIHLDDNAEAVEIAIARLTALAKLTERTDAGPVRRAIHNLRAVIHDRLAQDDVSRETQLDVARILDEAASKIERL</sequence>
<name>A0ABD6GDN4_AGRVI</name>
<dbReference type="PANTHER" id="PTHR43252">
    <property type="entry name" value="TRANSCRIPTIONAL REGULATOR YQJI"/>
    <property type="match status" value="1"/>
</dbReference>
<evidence type="ECO:0000313" key="3">
    <source>
        <dbReference type="EMBL" id="MUP06769.1"/>
    </source>
</evidence>
<evidence type="ECO:0000256" key="1">
    <source>
        <dbReference type="SAM" id="MobiDB-lite"/>
    </source>
</evidence>
<feature type="region of interest" description="Disordered" evidence="1">
    <location>
        <begin position="1"/>
        <end position="57"/>
    </location>
</feature>
<feature type="domain" description="Transcription regulator PadR N-terminal" evidence="2">
    <location>
        <begin position="71"/>
        <end position="139"/>
    </location>
</feature>
<comment type="caution">
    <text evidence="3">The sequence shown here is derived from an EMBL/GenBank/DDBJ whole genome shotgun (WGS) entry which is preliminary data.</text>
</comment>
<dbReference type="AlphaFoldDB" id="A0ABD6GDN4"/>
<dbReference type="EMBL" id="MBEV02000010">
    <property type="protein sequence ID" value="MUP06769.1"/>
    <property type="molecule type" value="Genomic_DNA"/>
</dbReference>